<dbReference type="Proteomes" id="UP001225761">
    <property type="component" value="Unassembled WGS sequence"/>
</dbReference>
<comment type="caution">
    <text evidence="2">The sequence shown here is derived from an EMBL/GenBank/DDBJ whole genome shotgun (WGS) entry which is preliminary data.</text>
</comment>
<name>A0ABT6Z138_9BACT</name>
<dbReference type="RefSeq" id="WP_283381602.1">
    <property type="nucleotide sequence ID" value="NZ_JASHIE010000006.1"/>
</dbReference>
<dbReference type="InterPro" id="IPR052039">
    <property type="entry name" value="Caspase-related_regulators"/>
</dbReference>
<dbReference type="PANTHER" id="PTHR22576:SF37">
    <property type="entry name" value="MUCOSA-ASSOCIATED LYMPHOID TISSUE LYMPHOMA TRANSLOCATION PROTEIN 1"/>
    <property type="match status" value="1"/>
</dbReference>
<dbReference type="InterPro" id="IPR011600">
    <property type="entry name" value="Pept_C14_caspase"/>
</dbReference>
<feature type="domain" description="Caspase family p20" evidence="1">
    <location>
        <begin position="101"/>
        <end position="232"/>
    </location>
</feature>
<keyword evidence="2" id="KW-0378">Hydrolase</keyword>
<organism evidence="2 3">
    <name type="scientific">Flectobacillus rivi</name>
    <dbReference type="NCBI Taxonomy" id="2984209"/>
    <lineage>
        <taxon>Bacteria</taxon>
        <taxon>Pseudomonadati</taxon>
        <taxon>Bacteroidota</taxon>
        <taxon>Cytophagia</taxon>
        <taxon>Cytophagales</taxon>
        <taxon>Flectobacillaceae</taxon>
        <taxon>Flectobacillus</taxon>
    </lineage>
</organism>
<evidence type="ECO:0000259" key="1">
    <source>
        <dbReference type="PROSITE" id="PS50208"/>
    </source>
</evidence>
<evidence type="ECO:0000313" key="3">
    <source>
        <dbReference type="Proteomes" id="UP001225761"/>
    </source>
</evidence>
<dbReference type="EC" id="3.4.22.-" evidence="2"/>
<dbReference type="Gene3D" id="3.40.50.1460">
    <property type="match status" value="1"/>
</dbReference>
<dbReference type="InterPro" id="IPR029030">
    <property type="entry name" value="Caspase-like_dom_sf"/>
</dbReference>
<accession>A0ABT6Z138</accession>
<dbReference type="GO" id="GO:0016787">
    <property type="term" value="F:hydrolase activity"/>
    <property type="evidence" value="ECO:0007669"/>
    <property type="project" value="UniProtKB-KW"/>
</dbReference>
<proteinExistence type="predicted"/>
<dbReference type="EMBL" id="JASHIE010000006">
    <property type="protein sequence ID" value="MDI9874799.1"/>
    <property type="molecule type" value="Genomic_DNA"/>
</dbReference>
<dbReference type="PANTHER" id="PTHR22576">
    <property type="entry name" value="MUCOSA ASSOCIATED LYMPHOID TISSUE LYMPHOMA TRANSLOCATION PROTEIN 1/PARACASPASE"/>
    <property type="match status" value="1"/>
</dbReference>
<gene>
    <name evidence="2" type="ORF">QM481_09710</name>
</gene>
<dbReference type="PROSITE" id="PS50208">
    <property type="entry name" value="CASPASE_P20"/>
    <property type="match status" value="1"/>
</dbReference>
<sequence>MKEVRWTEPSQVSSSGVYQTNQTILTFHCKAESDANLDKSDFTLFVDGESFVLSNANCKNNELTFSAQLSLEKDHEVYISVRKGRRVVQTPLLKIVRYKAVKRFAFLLGNSDYINTLSLNNRPLEDINAIATSLKKLDFTIHSVSNLSRIGLLDSLDNFVAEAHHADMIFFYYAGHGIQNSGKNYLVPVDAKFRTRTDIAPRAVEIQYIINKLEESNPKCKIIVLDACRNEAFPVLSADSRGDDLRGFSPIMGVSVAKGVGTYIVNATQANQTAANDGIFAKELASALGRGKTISEVFRRVRTKIVELSGSHQEPEINDKLTEEITF</sequence>
<dbReference type="InterPro" id="IPR001309">
    <property type="entry name" value="Pept_C14_p20"/>
</dbReference>
<dbReference type="SUPFAM" id="SSF52129">
    <property type="entry name" value="Caspase-like"/>
    <property type="match status" value="1"/>
</dbReference>
<evidence type="ECO:0000313" key="2">
    <source>
        <dbReference type="EMBL" id="MDI9874799.1"/>
    </source>
</evidence>
<dbReference type="Pfam" id="PF00656">
    <property type="entry name" value="Peptidase_C14"/>
    <property type="match status" value="1"/>
</dbReference>
<keyword evidence="3" id="KW-1185">Reference proteome</keyword>
<reference evidence="2 3" key="1">
    <citation type="submission" date="2023-05" db="EMBL/GenBank/DDBJ databases">
        <title>Novel species of genus Flectobacillus isolated from stream in China.</title>
        <authorList>
            <person name="Lu H."/>
        </authorList>
    </citation>
    <scope>NUCLEOTIDE SEQUENCE [LARGE SCALE GENOMIC DNA]</scope>
    <source>
        <strain evidence="2 3">LFS242W</strain>
    </source>
</reference>
<protein>
    <submittedName>
        <fullName evidence="2">Caspase family protein</fullName>
        <ecNumber evidence="2">3.4.22.-</ecNumber>
    </submittedName>
</protein>